<dbReference type="GeneID" id="28858438"/>
<gene>
    <name evidence="1" type="ORF">VFPPC_16691</name>
</gene>
<dbReference type="AlphaFoldDB" id="A0A179F6T9"/>
<protein>
    <submittedName>
        <fullName evidence="1">Uncharacterized protein</fullName>
    </submittedName>
</protein>
<organism evidence="1 2">
    <name type="scientific">Pochonia chlamydosporia 170</name>
    <dbReference type="NCBI Taxonomy" id="1380566"/>
    <lineage>
        <taxon>Eukaryota</taxon>
        <taxon>Fungi</taxon>
        <taxon>Dikarya</taxon>
        <taxon>Ascomycota</taxon>
        <taxon>Pezizomycotina</taxon>
        <taxon>Sordariomycetes</taxon>
        <taxon>Hypocreomycetidae</taxon>
        <taxon>Hypocreales</taxon>
        <taxon>Clavicipitaceae</taxon>
        <taxon>Pochonia</taxon>
    </lineage>
</organism>
<dbReference type="KEGG" id="pchm:VFPPC_16691"/>
<dbReference type="Proteomes" id="UP000078397">
    <property type="component" value="Unassembled WGS sequence"/>
</dbReference>
<evidence type="ECO:0000313" key="1">
    <source>
        <dbReference type="EMBL" id="OAQ61020.1"/>
    </source>
</evidence>
<dbReference type="EMBL" id="LSBJ02000001">
    <property type="protein sequence ID" value="OAQ61020.1"/>
    <property type="molecule type" value="Genomic_DNA"/>
</dbReference>
<proteinExistence type="predicted"/>
<name>A0A179F6T9_METCM</name>
<keyword evidence="2" id="KW-1185">Reference proteome</keyword>
<reference evidence="1 2" key="1">
    <citation type="journal article" date="2016" name="PLoS Pathog.">
        <title>Biosynthesis of antibiotic leucinostatins in bio-control fungus Purpureocillium lilacinum and their inhibition on phytophthora revealed by genome mining.</title>
        <authorList>
            <person name="Wang G."/>
            <person name="Liu Z."/>
            <person name="Lin R."/>
            <person name="Li E."/>
            <person name="Mao Z."/>
            <person name="Ling J."/>
            <person name="Yang Y."/>
            <person name="Yin W.B."/>
            <person name="Xie B."/>
        </authorList>
    </citation>
    <scope>NUCLEOTIDE SEQUENCE [LARGE SCALE GENOMIC DNA]</scope>
    <source>
        <strain evidence="1">170</strain>
    </source>
</reference>
<dbReference type="RefSeq" id="XP_018138829.1">
    <property type="nucleotide sequence ID" value="XM_018294444.1"/>
</dbReference>
<accession>A0A179F6T9</accession>
<sequence length="61" mass="7094">MRTHGKLVFSTHMQSPTRMSRVLMRSISVQRLCDVTGGRKHTLTAMPKLEARRRYQVELLP</sequence>
<comment type="caution">
    <text evidence="1">The sequence shown here is derived from an EMBL/GenBank/DDBJ whole genome shotgun (WGS) entry which is preliminary data.</text>
</comment>
<evidence type="ECO:0000313" key="2">
    <source>
        <dbReference type="Proteomes" id="UP000078397"/>
    </source>
</evidence>